<dbReference type="CDD" id="cd02516">
    <property type="entry name" value="CDP-ME_synthetase"/>
    <property type="match status" value="1"/>
</dbReference>
<dbReference type="PaxDb" id="289377-HL41_00310"/>
<dbReference type="GO" id="GO:0019288">
    <property type="term" value="P:isopentenyl diphosphate biosynthetic process, methylerythritol 4-phosphate pathway"/>
    <property type="evidence" value="ECO:0007669"/>
    <property type="project" value="UniProtKB-UniRule"/>
</dbReference>
<dbReference type="eggNOG" id="COG1211">
    <property type="taxonomic scope" value="Bacteria"/>
</dbReference>
<feature type="site" description="Positions MEP for the nucleophilic attack" evidence="3">
    <location>
        <position position="152"/>
    </location>
</feature>
<dbReference type="Gene3D" id="3.90.550.10">
    <property type="entry name" value="Spore Coat Polysaccharide Biosynthesis Protein SpsA, Chain A"/>
    <property type="match status" value="1"/>
</dbReference>
<organism evidence="4 5">
    <name type="scientific">Thermodesulfobacterium commune DSM 2178</name>
    <dbReference type="NCBI Taxonomy" id="289377"/>
    <lineage>
        <taxon>Bacteria</taxon>
        <taxon>Pseudomonadati</taxon>
        <taxon>Thermodesulfobacteriota</taxon>
        <taxon>Thermodesulfobacteria</taxon>
        <taxon>Thermodesulfobacteriales</taxon>
        <taxon>Thermodesulfobacteriaceae</taxon>
        <taxon>Thermodesulfobacterium</taxon>
    </lineage>
</organism>
<dbReference type="NCBIfam" id="TIGR00453">
    <property type="entry name" value="ispD"/>
    <property type="match status" value="1"/>
</dbReference>
<feature type="site" description="Transition state stabilizer" evidence="3">
    <location>
        <position position="21"/>
    </location>
</feature>
<evidence type="ECO:0000313" key="5">
    <source>
        <dbReference type="Proteomes" id="UP000028481"/>
    </source>
</evidence>
<name>A0A075WPX5_9BACT</name>
<sequence length="230" mass="25732">MVVAILPAAGKGERLGESLPKQFLDLKGIPLLVRTLLAFEKAPQIDGIIIATHPLYLEHTENLIKSFNLRKVLKIVEGGTTRQRSVYQAVKIAPLETEVFLVHDAVRPFVPESLIKRVIEATRSYGASVPAIPVRDTLNLVKDHLVKANVPRENLFHIQTPQGIKANLLKTCLDEAIARGLEFTDESSLLTYFGHPVYVVEGSWLNFKITFKEDLILAEKLIDCKIETLF</sequence>
<gene>
    <name evidence="3" type="primary">ispD</name>
    <name evidence="4" type="ORF">HL41_00310</name>
</gene>
<dbReference type="InterPro" id="IPR034683">
    <property type="entry name" value="IspD/TarI"/>
</dbReference>
<dbReference type="SUPFAM" id="SSF53448">
    <property type="entry name" value="Nucleotide-diphospho-sugar transferases"/>
    <property type="match status" value="1"/>
</dbReference>
<keyword evidence="5" id="KW-1185">Reference proteome</keyword>
<protein>
    <recommendedName>
        <fullName evidence="3">2-C-methyl-D-erythritol 4-phosphate cytidylyltransferase</fullName>
        <ecNumber evidence="3">2.7.7.60</ecNumber>
    </recommendedName>
    <alternativeName>
        <fullName evidence="3">4-diphosphocytidyl-2C-methyl-D-erythritol synthase</fullName>
    </alternativeName>
    <alternativeName>
        <fullName evidence="3">MEP cytidylyltransferase</fullName>
        <shortName evidence="3">MCT</shortName>
    </alternativeName>
</protein>
<dbReference type="EC" id="2.7.7.60" evidence="3"/>
<dbReference type="OrthoDB" id="9802561at2"/>
<comment type="function">
    <text evidence="3">Catalyzes the formation of 4-diphosphocytidyl-2-C-methyl-D-erythritol from CTP and 2-C-methyl-D-erythritol 4-phosphate (MEP).</text>
</comment>
<dbReference type="InterPro" id="IPR001228">
    <property type="entry name" value="IspD"/>
</dbReference>
<comment type="pathway">
    <text evidence="3">Isoprenoid biosynthesis; isopentenyl diphosphate biosynthesis via DXP pathway; isopentenyl diphosphate from 1-deoxy-D-xylulose 5-phosphate: step 2/6.</text>
</comment>
<dbReference type="HOGENOM" id="CLU_061281_2_2_0"/>
<dbReference type="UniPathway" id="UPA00056">
    <property type="reaction ID" value="UER00093"/>
</dbReference>
<dbReference type="FunFam" id="3.90.550.10:FF:000003">
    <property type="entry name" value="2-C-methyl-D-erythritol 4-phosphate cytidylyltransferase"/>
    <property type="match status" value="1"/>
</dbReference>
<dbReference type="STRING" id="289377.HL41_00310"/>
<evidence type="ECO:0000256" key="1">
    <source>
        <dbReference type="ARBA" id="ARBA00022679"/>
    </source>
</evidence>
<reference evidence="4 5" key="1">
    <citation type="journal article" date="2015" name="Genome Announc.">
        <title>Genome Sequence of a Sulfate-Reducing Thermophilic Bacterium, Thermodesulfobacterium commune DSM 2178T (Phylum Thermodesulfobacteria).</title>
        <authorList>
            <person name="Bhatnagar S."/>
            <person name="Badger J.H."/>
            <person name="Madupu R."/>
            <person name="Khouri H.M."/>
            <person name="O'Connor E.M."/>
            <person name="Robb F.T."/>
            <person name="Ward N.L."/>
            <person name="Eisen J.A."/>
        </authorList>
    </citation>
    <scope>NUCLEOTIDE SEQUENCE [LARGE SCALE GENOMIC DNA]</scope>
    <source>
        <strain evidence="4 5">DSM 2178</strain>
    </source>
</reference>
<dbReference type="InterPro" id="IPR029044">
    <property type="entry name" value="Nucleotide-diphossugar_trans"/>
</dbReference>
<feature type="site" description="Positions MEP for the nucleophilic attack" evidence="3">
    <location>
        <position position="208"/>
    </location>
</feature>
<dbReference type="InterPro" id="IPR050088">
    <property type="entry name" value="IspD/TarI_cytidylyltransf_bact"/>
</dbReference>
<dbReference type="KEGG" id="tcm:HL41_00310"/>
<dbReference type="RefSeq" id="WP_038063558.1">
    <property type="nucleotide sequence ID" value="NZ_CP008796.1"/>
</dbReference>
<dbReference type="AlphaFoldDB" id="A0A075WPX5"/>
<dbReference type="Proteomes" id="UP000028481">
    <property type="component" value="Chromosome"/>
</dbReference>
<dbReference type="HAMAP" id="MF_00108">
    <property type="entry name" value="IspD"/>
    <property type="match status" value="1"/>
</dbReference>
<evidence type="ECO:0000313" key="4">
    <source>
        <dbReference type="EMBL" id="AIH03399.1"/>
    </source>
</evidence>
<dbReference type="PANTHER" id="PTHR32125:SF4">
    <property type="entry name" value="2-C-METHYL-D-ERYTHRITOL 4-PHOSPHATE CYTIDYLYLTRANSFERASE, CHLOROPLASTIC"/>
    <property type="match status" value="1"/>
</dbReference>
<accession>A0A075WPX5</accession>
<dbReference type="EMBL" id="CP008796">
    <property type="protein sequence ID" value="AIH03399.1"/>
    <property type="molecule type" value="Genomic_DNA"/>
</dbReference>
<evidence type="ECO:0000256" key="2">
    <source>
        <dbReference type="ARBA" id="ARBA00022695"/>
    </source>
</evidence>
<dbReference type="GO" id="GO:0050518">
    <property type="term" value="F:2-C-methyl-D-erythritol 4-phosphate cytidylyltransferase activity"/>
    <property type="evidence" value="ECO:0007669"/>
    <property type="project" value="UniProtKB-UniRule"/>
</dbReference>
<comment type="similarity">
    <text evidence="3">Belongs to the IspD/TarI cytidylyltransferase family. IspD subfamily.</text>
</comment>
<keyword evidence="3" id="KW-0414">Isoprene biosynthesis</keyword>
<feature type="site" description="Transition state stabilizer" evidence="3">
    <location>
        <position position="14"/>
    </location>
</feature>
<proteinExistence type="inferred from homology"/>
<keyword evidence="2 3" id="KW-0548">Nucleotidyltransferase</keyword>
<dbReference type="PANTHER" id="PTHR32125">
    <property type="entry name" value="2-C-METHYL-D-ERYTHRITOL 4-PHOSPHATE CYTIDYLYLTRANSFERASE, CHLOROPLASTIC"/>
    <property type="match status" value="1"/>
</dbReference>
<dbReference type="Pfam" id="PF01128">
    <property type="entry name" value="IspD"/>
    <property type="match status" value="1"/>
</dbReference>
<comment type="catalytic activity">
    <reaction evidence="3">
        <text>2-C-methyl-D-erythritol 4-phosphate + CTP + H(+) = 4-CDP-2-C-methyl-D-erythritol + diphosphate</text>
        <dbReference type="Rhea" id="RHEA:13429"/>
        <dbReference type="ChEBI" id="CHEBI:15378"/>
        <dbReference type="ChEBI" id="CHEBI:33019"/>
        <dbReference type="ChEBI" id="CHEBI:37563"/>
        <dbReference type="ChEBI" id="CHEBI:57823"/>
        <dbReference type="ChEBI" id="CHEBI:58262"/>
        <dbReference type="EC" id="2.7.7.60"/>
    </reaction>
</comment>
<keyword evidence="1 3" id="KW-0808">Transferase</keyword>
<evidence type="ECO:0000256" key="3">
    <source>
        <dbReference type="HAMAP-Rule" id="MF_00108"/>
    </source>
</evidence>